<dbReference type="Proteomes" id="UP001177260">
    <property type="component" value="Unassembled WGS sequence"/>
</dbReference>
<dbReference type="EMBL" id="JAOPJF010000048">
    <property type="protein sequence ID" value="KAK1142683.1"/>
    <property type="molecule type" value="Genomic_DNA"/>
</dbReference>
<protein>
    <submittedName>
        <fullName evidence="1">Uncharacterized protein</fullName>
    </submittedName>
</protein>
<organism evidence="1 2">
    <name type="scientific">Aspergillus melleus</name>
    <dbReference type="NCBI Taxonomy" id="138277"/>
    <lineage>
        <taxon>Eukaryota</taxon>
        <taxon>Fungi</taxon>
        <taxon>Dikarya</taxon>
        <taxon>Ascomycota</taxon>
        <taxon>Pezizomycotina</taxon>
        <taxon>Eurotiomycetes</taxon>
        <taxon>Eurotiomycetidae</taxon>
        <taxon>Eurotiales</taxon>
        <taxon>Aspergillaceae</taxon>
        <taxon>Aspergillus</taxon>
        <taxon>Aspergillus subgen. Circumdati</taxon>
    </lineage>
</organism>
<keyword evidence="2" id="KW-1185">Reference proteome</keyword>
<accession>A0ACC3AY60</accession>
<comment type="caution">
    <text evidence="1">The sequence shown here is derived from an EMBL/GenBank/DDBJ whole genome shotgun (WGS) entry which is preliminary data.</text>
</comment>
<proteinExistence type="predicted"/>
<reference evidence="1 2" key="1">
    <citation type="journal article" date="2023" name="ACS Omega">
        <title>Identification of the Neoaspergillic Acid Biosynthesis Gene Cluster by Establishing an In Vitro CRISPR-Ribonucleoprotein Genetic System in Aspergillus melleus.</title>
        <authorList>
            <person name="Yuan B."/>
            <person name="Grau M.F."/>
            <person name="Murata R.M."/>
            <person name="Torok T."/>
            <person name="Venkateswaran K."/>
            <person name="Stajich J.E."/>
            <person name="Wang C.C.C."/>
        </authorList>
    </citation>
    <scope>NUCLEOTIDE SEQUENCE [LARGE SCALE GENOMIC DNA]</scope>
    <source>
        <strain evidence="1 2">IMV 1140</strain>
    </source>
</reference>
<sequence length="373" mass="41801">MAPRYALSDSEAESEPELPIAPSDDALEKALRDKVAEIYKTGNMEELTVKRVRLAAEKSLELEPGFFKADNAWKAKSEQIIRETVESQDKASEQSNGDEEEKEAPSPPPAKSKPAKRTKPDVSAPRKRRKASTPDPEEDNEDGKEDDEKEEQGSDAPSDESEEKAKKPTKGSKAKQGEKSQSKPKGKRVEESDDEKEEDTKPSEEPKVDPKDDSESEMSVVLDEEPQPTHKRQKSSEAAAPKGKKKAAPKPKDVDTDPNEAEIKRLQGWLVKCGIRKMWWRELAPYDTPKAKIKHLKEMLKDAGMEGRYSAEKANRIREERELRADLELVQEGAKRWGTGSGDEGSDNAQPRRRLNRGRQTLAFLDSDGEETD</sequence>
<gene>
    <name evidence="1" type="ORF">N8T08_007488</name>
</gene>
<evidence type="ECO:0000313" key="2">
    <source>
        <dbReference type="Proteomes" id="UP001177260"/>
    </source>
</evidence>
<name>A0ACC3AY60_9EURO</name>
<evidence type="ECO:0000313" key="1">
    <source>
        <dbReference type="EMBL" id="KAK1142683.1"/>
    </source>
</evidence>